<evidence type="ECO:0000256" key="1">
    <source>
        <dbReference type="ARBA" id="ARBA00004651"/>
    </source>
</evidence>
<keyword evidence="10" id="KW-1185">Reference proteome</keyword>
<dbReference type="Proteomes" id="UP000037822">
    <property type="component" value="Unassembled WGS sequence"/>
</dbReference>
<comment type="caution">
    <text evidence="9">The sequence shown here is derived from an EMBL/GenBank/DDBJ whole genome shotgun (WGS) entry which is preliminary data.</text>
</comment>
<dbReference type="Pfam" id="PF09335">
    <property type="entry name" value="VTT_dom"/>
    <property type="match status" value="1"/>
</dbReference>
<keyword evidence="3 7" id="KW-1003">Cell membrane</keyword>
<proteinExistence type="inferred from homology"/>
<protein>
    <recommendedName>
        <fullName evidence="8">VTT domain-containing protein</fullName>
    </recommendedName>
</protein>
<feature type="transmembrane region" description="Helical" evidence="7">
    <location>
        <begin position="144"/>
        <end position="165"/>
    </location>
</feature>
<accession>A0A0N0MD31</accession>
<evidence type="ECO:0000256" key="7">
    <source>
        <dbReference type="RuleBase" id="RU367016"/>
    </source>
</evidence>
<dbReference type="EMBL" id="LGSZ01000009">
    <property type="protein sequence ID" value="KPH82934.1"/>
    <property type="molecule type" value="Genomic_DNA"/>
</dbReference>
<evidence type="ECO:0000313" key="9">
    <source>
        <dbReference type="EMBL" id="KPH82934.1"/>
    </source>
</evidence>
<comment type="similarity">
    <text evidence="2 7">Belongs to the DedA family.</text>
</comment>
<dbReference type="InterPro" id="IPR032816">
    <property type="entry name" value="VTT_dom"/>
</dbReference>
<dbReference type="RefSeq" id="WP_054207142.1">
    <property type="nucleotide sequence ID" value="NZ_LGSZ01000009.1"/>
</dbReference>
<evidence type="ECO:0000259" key="8">
    <source>
        <dbReference type="Pfam" id="PF09335"/>
    </source>
</evidence>
<gene>
    <name evidence="9" type="ORF">AE618_00725</name>
</gene>
<evidence type="ECO:0000256" key="2">
    <source>
        <dbReference type="ARBA" id="ARBA00010792"/>
    </source>
</evidence>
<keyword evidence="6 7" id="KW-0472">Membrane</keyword>
<evidence type="ECO:0000256" key="4">
    <source>
        <dbReference type="ARBA" id="ARBA00022692"/>
    </source>
</evidence>
<dbReference type="AlphaFoldDB" id="A0A0N0MD31"/>
<keyword evidence="5 7" id="KW-1133">Transmembrane helix</keyword>
<dbReference type="PATRIC" id="fig|1526658.3.peg.5070"/>
<name>A0A0N0MD31_9HYPH</name>
<evidence type="ECO:0000256" key="5">
    <source>
        <dbReference type="ARBA" id="ARBA00022989"/>
    </source>
</evidence>
<reference evidence="9 10" key="1">
    <citation type="submission" date="2015-07" db="EMBL/GenBank/DDBJ databases">
        <title>Whole genome sequencing of Bosea vaviloviae isolated from cave pool.</title>
        <authorList>
            <person name="Tan N.E.H."/>
            <person name="Lee Y.P."/>
            <person name="Gan H.M."/>
            <person name="Barton H."/>
            <person name="Savka M.A."/>
        </authorList>
    </citation>
    <scope>NUCLEOTIDE SEQUENCE [LARGE SCALE GENOMIC DNA]</scope>
    <source>
        <strain evidence="9 10">SD260</strain>
    </source>
</reference>
<organism evidence="9 10">
    <name type="scientific">Bosea vaviloviae</name>
    <dbReference type="NCBI Taxonomy" id="1526658"/>
    <lineage>
        <taxon>Bacteria</taxon>
        <taxon>Pseudomonadati</taxon>
        <taxon>Pseudomonadota</taxon>
        <taxon>Alphaproteobacteria</taxon>
        <taxon>Hyphomicrobiales</taxon>
        <taxon>Boseaceae</taxon>
        <taxon>Bosea</taxon>
    </lineage>
</organism>
<evidence type="ECO:0000256" key="6">
    <source>
        <dbReference type="ARBA" id="ARBA00023136"/>
    </source>
</evidence>
<dbReference type="PANTHER" id="PTHR30353">
    <property type="entry name" value="INNER MEMBRANE PROTEIN DEDA-RELATED"/>
    <property type="match status" value="1"/>
</dbReference>
<keyword evidence="4 7" id="KW-0812">Transmembrane</keyword>
<feature type="transmembrane region" description="Helical" evidence="7">
    <location>
        <begin position="21"/>
        <end position="42"/>
    </location>
</feature>
<sequence>MAQLELWMQTLVEFMRANQEWAIPIVFLIALCECVAILSWIVPATVFFTAFGAAAGASGLNLVPLAVAASVGAGSGFWVSYWAGLILGPRVDHHWPFRNNPDLLARGHAFFEKWGVASILIGHFFGPLRAVIAIVAGIVKMPFWPFQIANWIASTVWGFALLYGAGRLAEMATQGGILPR</sequence>
<feature type="domain" description="VTT" evidence="8">
    <location>
        <begin position="42"/>
        <end position="163"/>
    </location>
</feature>
<evidence type="ECO:0000256" key="3">
    <source>
        <dbReference type="ARBA" id="ARBA00022475"/>
    </source>
</evidence>
<dbReference type="PANTHER" id="PTHR30353:SF15">
    <property type="entry name" value="INNER MEMBRANE PROTEIN YABI"/>
    <property type="match status" value="1"/>
</dbReference>
<feature type="transmembrane region" description="Helical" evidence="7">
    <location>
        <begin position="62"/>
        <end position="88"/>
    </location>
</feature>
<evidence type="ECO:0000313" key="10">
    <source>
        <dbReference type="Proteomes" id="UP000037822"/>
    </source>
</evidence>
<dbReference type="GO" id="GO:0005886">
    <property type="term" value="C:plasma membrane"/>
    <property type="evidence" value="ECO:0007669"/>
    <property type="project" value="UniProtKB-SubCell"/>
</dbReference>
<dbReference type="InterPro" id="IPR032818">
    <property type="entry name" value="DedA-like"/>
</dbReference>
<feature type="transmembrane region" description="Helical" evidence="7">
    <location>
        <begin position="114"/>
        <end position="138"/>
    </location>
</feature>
<comment type="subcellular location">
    <subcellularLocation>
        <location evidence="1 7">Cell membrane</location>
        <topology evidence="1 7">Multi-pass membrane protein</topology>
    </subcellularLocation>
</comment>